<reference evidence="6 8" key="1">
    <citation type="submission" date="2017-07" db="EMBL/GenBank/DDBJ databases">
        <title>Virulence factors identified in Actinobacillus seminis.</title>
        <authorList>
            <person name="Negrete-Abascal E."/>
            <person name="Vaca-Pacheco S."/>
            <person name="Montes-Garcia F."/>
            <person name="Leyto-Gil A.M."/>
            <person name="Fragoso-Garcia E."/>
            <person name="Carvente-Garcia R."/>
            <person name="Perez-Agueros S."/>
            <person name="Castelan-Sanchez H.G."/>
            <person name="Garcia-Molina A."/>
            <person name="Villamar T.E."/>
            <person name="Vazquez-Cruz C."/>
        </authorList>
    </citation>
    <scope>NUCLEOTIDE SEQUENCE [LARGE SCALE GENOMIC DNA]</scope>
    <source>
        <strain evidence="6 8">ATCC 15768</strain>
    </source>
</reference>
<dbReference type="OrthoDB" id="962301at2"/>
<reference evidence="7 9" key="2">
    <citation type="submission" date="2018-06" db="EMBL/GenBank/DDBJ databases">
        <authorList>
            <consortium name="Pathogen Informatics"/>
            <person name="Doyle S."/>
        </authorList>
    </citation>
    <scope>NUCLEOTIDE SEQUENCE [LARGE SCALE GENOMIC DNA]</scope>
    <source>
        <strain evidence="7 9">NCTC10851</strain>
    </source>
</reference>
<evidence type="ECO:0000256" key="1">
    <source>
        <dbReference type="ARBA" id="ARBA00022723"/>
    </source>
</evidence>
<dbReference type="GO" id="GO:0008270">
    <property type="term" value="F:zinc ion binding"/>
    <property type="evidence" value="ECO:0007669"/>
    <property type="project" value="UniProtKB-KW"/>
</dbReference>
<evidence type="ECO:0000313" key="9">
    <source>
        <dbReference type="Proteomes" id="UP000254507"/>
    </source>
</evidence>
<dbReference type="SUPFAM" id="SSF57716">
    <property type="entry name" value="Glucocorticoid receptor-like (DNA-binding domain)"/>
    <property type="match status" value="1"/>
</dbReference>
<dbReference type="Proteomes" id="UP000254507">
    <property type="component" value="Unassembled WGS sequence"/>
</dbReference>
<dbReference type="Gene3D" id="1.20.120.910">
    <property type="entry name" value="DksA, coiled-coil domain"/>
    <property type="match status" value="1"/>
</dbReference>
<accession>A0A263HE54</accession>
<keyword evidence="8" id="KW-1185">Reference proteome</keyword>
<evidence type="ECO:0000313" key="8">
    <source>
        <dbReference type="Proteomes" id="UP000215738"/>
    </source>
</evidence>
<keyword evidence="1" id="KW-0479">Metal-binding</keyword>
<evidence type="ECO:0000256" key="3">
    <source>
        <dbReference type="ARBA" id="ARBA00022833"/>
    </source>
</evidence>
<evidence type="ECO:0000256" key="2">
    <source>
        <dbReference type="ARBA" id="ARBA00022771"/>
    </source>
</evidence>
<proteinExistence type="predicted"/>
<keyword evidence="3" id="KW-0862">Zinc</keyword>
<dbReference type="PANTHER" id="PTHR38777:SF1">
    <property type="entry name" value="DNAK SUPPRESSOR PROTEIN"/>
    <property type="match status" value="1"/>
</dbReference>
<organism evidence="7 9">
    <name type="scientific">Actinobacillus seminis</name>
    <dbReference type="NCBI Taxonomy" id="722"/>
    <lineage>
        <taxon>Bacteria</taxon>
        <taxon>Pseudomonadati</taxon>
        <taxon>Pseudomonadota</taxon>
        <taxon>Gammaproteobacteria</taxon>
        <taxon>Pasteurellales</taxon>
        <taxon>Pasteurellaceae</taxon>
        <taxon>Actinobacillus</taxon>
    </lineage>
</organism>
<dbReference type="Proteomes" id="UP000215738">
    <property type="component" value="Unassembled WGS sequence"/>
</dbReference>
<dbReference type="GO" id="GO:1900378">
    <property type="term" value="P:positive regulation of secondary metabolite biosynthetic process"/>
    <property type="evidence" value="ECO:0007669"/>
    <property type="project" value="TreeGrafter"/>
</dbReference>
<dbReference type="InterPro" id="IPR012783">
    <property type="entry name" value="Znf_C4_TraR"/>
</dbReference>
<protein>
    <submittedName>
        <fullName evidence="7">DnaK suppressor protein</fullName>
    </submittedName>
    <submittedName>
        <fullName evidence="6">Molecular chaperone DnaK</fullName>
    </submittedName>
</protein>
<name>A0A263HE54_9PAST</name>
<dbReference type="InterPro" id="IPR000962">
    <property type="entry name" value="Znf_DskA_TraR"/>
</dbReference>
<dbReference type="EMBL" id="NLFK01000003">
    <property type="protein sequence ID" value="OZN25352.1"/>
    <property type="molecule type" value="Genomic_DNA"/>
</dbReference>
<dbReference type="NCBIfam" id="TIGR02419">
    <property type="entry name" value="C4_traR_proteo"/>
    <property type="match status" value="1"/>
</dbReference>
<evidence type="ECO:0000313" key="6">
    <source>
        <dbReference type="EMBL" id="OZN25352.1"/>
    </source>
</evidence>
<feature type="zinc finger region" description="dksA C4-type" evidence="4">
    <location>
        <begin position="35"/>
        <end position="59"/>
    </location>
</feature>
<dbReference type="PROSITE" id="PS51128">
    <property type="entry name" value="ZF_DKSA_2"/>
    <property type="match status" value="1"/>
</dbReference>
<gene>
    <name evidence="6" type="ORF">CFY87_04275</name>
    <name evidence="7" type="ORF">NCTC10851_00951</name>
</gene>
<sequence>MTDILDQAQKLEELQRKVALENRFQAVQRPSRTHCQDCDEPIPEKRRRMINGCTRCVDCQAVYEQKKRGFRQ</sequence>
<dbReference type="Pfam" id="PF01258">
    <property type="entry name" value="zf-dskA_traR"/>
    <property type="match status" value="1"/>
</dbReference>
<evidence type="ECO:0000256" key="4">
    <source>
        <dbReference type="PROSITE-ProRule" id="PRU00510"/>
    </source>
</evidence>
<feature type="domain" description="Zinc finger DksA/TraR C4-type" evidence="5">
    <location>
        <begin position="32"/>
        <end position="65"/>
    </location>
</feature>
<evidence type="ECO:0000313" key="7">
    <source>
        <dbReference type="EMBL" id="SUU35690.1"/>
    </source>
</evidence>
<dbReference type="PANTHER" id="PTHR38777">
    <property type="entry name" value="FELS-2 PROPHAGE PROTEIN"/>
    <property type="match status" value="1"/>
</dbReference>
<keyword evidence="2" id="KW-0863">Zinc-finger</keyword>
<dbReference type="AlphaFoldDB" id="A0A263HE54"/>
<evidence type="ECO:0000259" key="5">
    <source>
        <dbReference type="Pfam" id="PF01258"/>
    </source>
</evidence>
<dbReference type="InParanoid" id="A0A263HE54"/>
<dbReference type="EMBL" id="UFSB01000001">
    <property type="protein sequence ID" value="SUU35690.1"/>
    <property type="molecule type" value="Genomic_DNA"/>
</dbReference>
<dbReference type="RefSeq" id="WP_094946025.1">
    <property type="nucleotide sequence ID" value="NZ_NLFK01000003.1"/>
</dbReference>